<evidence type="ECO:0000313" key="2">
    <source>
        <dbReference type="Proteomes" id="UP001597373"/>
    </source>
</evidence>
<name>A0ABW5DGF2_9HYPH</name>
<dbReference type="Pfam" id="PF01963">
    <property type="entry name" value="TraB_PrgY_gumN"/>
    <property type="match status" value="1"/>
</dbReference>
<dbReference type="InterPro" id="IPR002816">
    <property type="entry name" value="TraB/PrgY/GumN_fam"/>
</dbReference>
<accession>A0ABW5DGF2</accession>
<dbReference type="CDD" id="cd14789">
    <property type="entry name" value="Tiki"/>
    <property type="match status" value="1"/>
</dbReference>
<dbReference type="PANTHER" id="PTHR40590:SF1">
    <property type="entry name" value="CYTOPLASMIC PROTEIN"/>
    <property type="match status" value="1"/>
</dbReference>
<comment type="caution">
    <text evidence="1">The sequence shown here is derived from an EMBL/GenBank/DDBJ whole genome shotgun (WGS) entry which is preliminary data.</text>
</comment>
<dbReference type="RefSeq" id="WP_345098987.1">
    <property type="nucleotide sequence ID" value="NZ_BAABGS010000020.1"/>
</dbReference>
<dbReference type="EMBL" id="JBHUIR010000021">
    <property type="protein sequence ID" value="MFD2259601.1"/>
    <property type="molecule type" value="Genomic_DNA"/>
</dbReference>
<dbReference type="PANTHER" id="PTHR40590">
    <property type="entry name" value="CYTOPLASMIC PROTEIN-RELATED"/>
    <property type="match status" value="1"/>
</dbReference>
<sequence length="313" mass="34879">MSEQSCGTDLMAGLEQRDPEKYARIRAAADAVPNGRGLLWRIEREGVKVSWLFGTMHLSDGRILDIPRPVADAFETAETLAIETTGILEPAEVMKAVAGNPDLTMLPPGKTLDDYLSEGERAELRDWLKEKGVPYQTVIRMRPWLILSMAGEASCETGRRIRGEKVLDVVLAERARESGKRVVGLETISEQFEALNSFPLETQVRVLLSTAALDESTDDMMETLVGLYLRGETGMFTEALLQLVPHDPQDLEDFTRFENRIVRMRNHVMAERAQEHLERGGAFIAVGALHLPGEEGVVELLRQAGWRVKPASE</sequence>
<protein>
    <submittedName>
        <fullName evidence="1">TraB/GumN family protein</fullName>
    </submittedName>
</protein>
<dbReference type="InterPro" id="IPR047111">
    <property type="entry name" value="YbaP-like"/>
</dbReference>
<gene>
    <name evidence="1" type="ORF">ACFSMZ_07455</name>
</gene>
<proteinExistence type="predicted"/>
<organism evidence="1 2">
    <name type="scientific">Chelativorans composti</name>
    <dbReference type="NCBI Taxonomy" id="768533"/>
    <lineage>
        <taxon>Bacteria</taxon>
        <taxon>Pseudomonadati</taxon>
        <taxon>Pseudomonadota</taxon>
        <taxon>Alphaproteobacteria</taxon>
        <taxon>Hyphomicrobiales</taxon>
        <taxon>Phyllobacteriaceae</taxon>
        <taxon>Chelativorans</taxon>
    </lineage>
</organism>
<evidence type="ECO:0000313" key="1">
    <source>
        <dbReference type="EMBL" id="MFD2259601.1"/>
    </source>
</evidence>
<keyword evidence="2" id="KW-1185">Reference proteome</keyword>
<reference evidence="2" key="1">
    <citation type="journal article" date="2019" name="Int. J. Syst. Evol. Microbiol.">
        <title>The Global Catalogue of Microorganisms (GCM) 10K type strain sequencing project: providing services to taxonomists for standard genome sequencing and annotation.</title>
        <authorList>
            <consortium name="The Broad Institute Genomics Platform"/>
            <consortium name="The Broad Institute Genome Sequencing Center for Infectious Disease"/>
            <person name="Wu L."/>
            <person name="Ma J."/>
        </authorList>
    </citation>
    <scope>NUCLEOTIDE SEQUENCE [LARGE SCALE GENOMIC DNA]</scope>
    <source>
        <strain evidence="2">KCTC 23707</strain>
    </source>
</reference>
<dbReference type="Proteomes" id="UP001597373">
    <property type="component" value="Unassembled WGS sequence"/>
</dbReference>